<evidence type="ECO:0000313" key="3">
    <source>
        <dbReference type="Proteomes" id="UP001151760"/>
    </source>
</evidence>
<reference evidence="2" key="2">
    <citation type="submission" date="2022-01" db="EMBL/GenBank/DDBJ databases">
        <authorList>
            <person name="Yamashiro T."/>
            <person name="Shiraishi A."/>
            <person name="Satake H."/>
            <person name="Nakayama K."/>
        </authorList>
    </citation>
    <scope>NUCLEOTIDE SEQUENCE</scope>
</reference>
<sequence length="73" mass="8004">METIHVKVDELTKQMALANIEHSSEESSSGDVSSAESTQVIQPHNHLGKWSKDHVSPKLNRSLQPAKGDSQLV</sequence>
<evidence type="ECO:0000256" key="1">
    <source>
        <dbReference type="SAM" id="MobiDB-lite"/>
    </source>
</evidence>
<name>A0ABQ4XUH6_9ASTR</name>
<keyword evidence="3" id="KW-1185">Reference proteome</keyword>
<dbReference type="Proteomes" id="UP001151760">
    <property type="component" value="Unassembled WGS sequence"/>
</dbReference>
<dbReference type="EMBL" id="BQNB010009811">
    <property type="protein sequence ID" value="GJS68736.1"/>
    <property type="molecule type" value="Genomic_DNA"/>
</dbReference>
<gene>
    <name evidence="2" type="ORF">Tco_0683301</name>
</gene>
<evidence type="ECO:0000313" key="2">
    <source>
        <dbReference type="EMBL" id="GJS68736.1"/>
    </source>
</evidence>
<proteinExistence type="predicted"/>
<comment type="caution">
    <text evidence="2">The sequence shown here is derived from an EMBL/GenBank/DDBJ whole genome shotgun (WGS) entry which is preliminary data.</text>
</comment>
<organism evidence="2 3">
    <name type="scientific">Tanacetum coccineum</name>
    <dbReference type="NCBI Taxonomy" id="301880"/>
    <lineage>
        <taxon>Eukaryota</taxon>
        <taxon>Viridiplantae</taxon>
        <taxon>Streptophyta</taxon>
        <taxon>Embryophyta</taxon>
        <taxon>Tracheophyta</taxon>
        <taxon>Spermatophyta</taxon>
        <taxon>Magnoliopsida</taxon>
        <taxon>eudicotyledons</taxon>
        <taxon>Gunneridae</taxon>
        <taxon>Pentapetalae</taxon>
        <taxon>asterids</taxon>
        <taxon>campanulids</taxon>
        <taxon>Asterales</taxon>
        <taxon>Asteraceae</taxon>
        <taxon>Asteroideae</taxon>
        <taxon>Anthemideae</taxon>
        <taxon>Anthemidinae</taxon>
        <taxon>Tanacetum</taxon>
    </lineage>
</organism>
<reference evidence="2" key="1">
    <citation type="journal article" date="2022" name="Int. J. Mol. Sci.">
        <title>Draft Genome of Tanacetum Coccineum: Genomic Comparison of Closely Related Tanacetum-Family Plants.</title>
        <authorList>
            <person name="Yamashiro T."/>
            <person name="Shiraishi A."/>
            <person name="Nakayama K."/>
            <person name="Satake H."/>
        </authorList>
    </citation>
    <scope>NUCLEOTIDE SEQUENCE</scope>
</reference>
<accession>A0ABQ4XUH6</accession>
<feature type="region of interest" description="Disordered" evidence="1">
    <location>
        <begin position="21"/>
        <end position="73"/>
    </location>
</feature>
<protein>
    <submittedName>
        <fullName evidence="2">Uncharacterized protein</fullName>
    </submittedName>
</protein>
<feature type="compositionally biased region" description="Low complexity" evidence="1">
    <location>
        <begin position="26"/>
        <end position="37"/>
    </location>
</feature>